<evidence type="ECO:0000313" key="6">
    <source>
        <dbReference type="Proteomes" id="UP000028582"/>
    </source>
</evidence>
<comment type="caution">
    <text evidence="5">The sequence shown here is derived from an EMBL/GenBank/DDBJ whole genome shotgun (WGS) entry which is preliminary data.</text>
</comment>
<evidence type="ECO:0000256" key="1">
    <source>
        <dbReference type="ARBA" id="ARBA00005725"/>
    </source>
</evidence>
<accession>A0A080ZW48</accession>
<dbReference type="InterPro" id="IPR016040">
    <property type="entry name" value="NAD(P)-bd_dom"/>
</dbReference>
<organism evidence="5 6">
    <name type="scientific">Phytophthora nicotianae P1976</name>
    <dbReference type="NCBI Taxonomy" id="1317066"/>
    <lineage>
        <taxon>Eukaryota</taxon>
        <taxon>Sar</taxon>
        <taxon>Stramenopiles</taxon>
        <taxon>Oomycota</taxon>
        <taxon>Peronosporomycetes</taxon>
        <taxon>Peronosporales</taxon>
        <taxon>Peronosporaceae</taxon>
        <taxon>Phytophthora</taxon>
    </lineage>
</organism>
<dbReference type="Gene3D" id="3.90.25.10">
    <property type="entry name" value="UDP-galactose 4-epimerase, domain 1"/>
    <property type="match status" value="1"/>
</dbReference>
<dbReference type="InterPro" id="IPR051609">
    <property type="entry name" value="NmrA/Isoflavone_reductase-like"/>
</dbReference>
<dbReference type="Proteomes" id="UP000028582">
    <property type="component" value="Unassembled WGS sequence"/>
</dbReference>
<dbReference type="InterPro" id="IPR036291">
    <property type="entry name" value="NAD(P)-bd_dom_sf"/>
</dbReference>
<dbReference type="Gene3D" id="3.40.50.720">
    <property type="entry name" value="NAD(P)-binding Rossmann-like Domain"/>
    <property type="match status" value="1"/>
</dbReference>
<dbReference type="AlphaFoldDB" id="A0A080ZW48"/>
<keyword evidence="3" id="KW-0560">Oxidoreductase</keyword>
<comment type="similarity">
    <text evidence="1">Belongs to the NmrA-type oxidoreductase family. Isoflavone reductase subfamily.</text>
</comment>
<evidence type="ECO:0000256" key="2">
    <source>
        <dbReference type="ARBA" id="ARBA00022857"/>
    </source>
</evidence>
<proteinExistence type="inferred from homology"/>
<gene>
    <name evidence="5" type="ORF">F444_12710</name>
</gene>
<name>A0A080ZW48_PHYNI</name>
<sequence length="308" mass="34500">MRVAVAGTGSFAKHFIDELPAAGHEIVVLTRSHKDFLDGKKGLVEQRVTDYSSVSQLVEVLKDCDALVSTISDMQHPDAEVHLTLLEACKQSPKCKRFIPAEYGGNSEDFPEEGESMDQHNVPLKKALRAQTEVEWTFISLGWVMDYIVPSTNRNHPNPGPFHPLDLESRTMTIPGTGNDVFSTTSARDVAKVIAELLKSTNKWRPYTYVQGMQTTWLQLAELVKTVGGVSDLKVSFEPIDEIKAALEKKESPQSAMLAEFKMLVPSGRCTFDQEKVKRDRVEHFPNVHLRTAQELLEEVKQDPKVII</sequence>
<reference evidence="5 6" key="1">
    <citation type="submission" date="2013-11" db="EMBL/GenBank/DDBJ databases">
        <title>The Genome Sequence of Phytophthora parasitica P1976.</title>
        <authorList>
            <consortium name="The Broad Institute Genomics Platform"/>
            <person name="Russ C."/>
            <person name="Tyler B."/>
            <person name="Panabieres F."/>
            <person name="Shan W."/>
            <person name="Tripathy S."/>
            <person name="Grunwald N."/>
            <person name="Machado M."/>
            <person name="Johnson C.S."/>
            <person name="Walker B."/>
            <person name="Young S."/>
            <person name="Zeng Q."/>
            <person name="Gargeya S."/>
            <person name="Fitzgerald M."/>
            <person name="Haas B."/>
            <person name="Abouelleil A."/>
            <person name="Allen A.W."/>
            <person name="Alvarado L."/>
            <person name="Arachchi H.M."/>
            <person name="Berlin A.M."/>
            <person name="Chapman S.B."/>
            <person name="Gainer-Dewar J."/>
            <person name="Goldberg J."/>
            <person name="Griggs A."/>
            <person name="Gujja S."/>
            <person name="Hansen M."/>
            <person name="Howarth C."/>
            <person name="Imamovic A."/>
            <person name="Ireland A."/>
            <person name="Larimer J."/>
            <person name="McCowan C."/>
            <person name="Murphy C."/>
            <person name="Pearson M."/>
            <person name="Poon T.W."/>
            <person name="Priest M."/>
            <person name="Roberts A."/>
            <person name="Saif S."/>
            <person name="Shea T."/>
            <person name="Sisk P."/>
            <person name="Sykes S."/>
            <person name="Wortman J."/>
            <person name="Nusbaum C."/>
            <person name="Birren B."/>
        </authorList>
    </citation>
    <scope>NUCLEOTIDE SEQUENCE [LARGE SCALE GENOMIC DNA]</scope>
    <source>
        <strain evidence="5 6">P1976</strain>
    </source>
</reference>
<dbReference type="PANTHER" id="PTHR47706">
    <property type="entry name" value="NMRA-LIKE FAMILY PROTEIN"/>
    <property type="match status" value="1"/>
</dbReference>
<feature type="domain" description="NAD(P)-binding" evidence="4">
    <location>
        <begin position="7"/>
        <end position="199"/>
    </location>
</feature>
<evidence type="ECO:0000256" key="3">
    <source>
        <dbReference type="ARBA" id="ARBA00023002"/>
    </source>
</evidence>
<evidence type="ECO:0000259" key="4">
    <source>
        <dbReference type="Pfam" id="PF13460"/>
    </source>
</evidence>
<dbReference type="SUPFAM" id="SSF51735">
    <property type="entry name" value="NAD(P)-binding Rossmann-fold domains"/>
    <property type="match status" value="1"/>
</dbReference>
<keyword evidence="2" id="KW-0521">NADP</keyword>
<dbReference type="PANTHER" id="PTHR47706:SF4">
    <property type="entry name" value="NMRA-LIKE DOMAIN-CONTAINING PROTEIN"/>
    <property type="match status" value="1"/>
</dbReference>
<protein>
    <recommendedName>
        <fullName evidence="4">NAD(P)-binding domain-containing protein</fullName>
    </recommendedName>
</protein>
<dbReference type="Pfam" id="PF13460">
    <property type="entry name" value="NAD_binding_10"/>
    <property type="match status" value="1"/>
</dbReference>
<dbReference type="OrthoDB" id="155831at2759"/>
<evidence type="ECO:0000313" key="5">
    <source>
        <dbReference type="EMBL" id="ETO70859.1"/>
    </source>
</evidence>
<dbReference type="EMBL" id="ANJA01002254">
    <property type="protein sequence ID" value="ETO70859.1"/>
    <property type="molecule type" value="Genomic_DNA"/>
</dbReference>
<dbReference type="GO" id="GO:0016491">
    <property type="term" value="F:oxidoreductase activity"/>
    <property type="evidence" value="ECO:0007669"/>
    <property type="project" value="UniProtKB-KW"/>
</dbReference>